<protein>
    <submittedName>
        <fullName evidence="2">Uncharacterized protein</fullName>
    </submittedName>
</protein>
<evidence type="ECO:0000313" key="3">
    <source>
        <dbReference type="Proteomes" id="UP000630660"/>
    </source>
</evidence>
<comment type="caution">
    <text evidence="2">The sequence shown here is derived from an EMBL/GenBank/DDBJ whole genome shotgun (WGS) entry which is preliminary data.</text>
</comment>
<keyword evidence="1" id="KW-1133">Transmembrane helix</keyword>
<organism evidence="2 3">
    <name type="scientific">candidate division WOR-3 bacterium</name>
    <dbReference type="NCBI Taxonomy" id="2052148"/>
    <lineage>
        <taxon>Bacteria</taxon>
        <taxon>Bacteria division WOR-3</taxon>
    </lineage>
</organism>
<evidence type="ECO:0000313" key="2">
    <source>
        <dbReference type="EMBL" id="MBD3364018.1"/>
    </source>
</evidence>
<accession>A0A9D5QBW2</accession>
<keyword evidence="1" id="KW-0812">Transmembrane</keyword>
<gene>
    <name evidence="2" type="ORF">GF359_02265</name>
</gene>
<proteinExistence type="predicted"/>
<dbReference type="AlphaFoldDB" id="A0A9D5QBW2"/>
<sequence>MKSRGLLIALIISVGINLGAIGTLTYYFIRKTNPKLRWKQWTRKYDKTWKEVQDSLDIGDELTEEIRGLMKEGFEESRKSWDEHRIIRDSIIDEVNRPELDTGRLRVLIERDMSLQTQTGVDMYERLFKAKSKLPSGKQEDFIEFYKPAIHFTGQPWYLTTHKERKLKPPDEKTQ</sequence>
<dbReference type="EMBL" id="WJKJ01000069">
    <property type="protein sequence ID" value="MBD3364018.1"/>
    <property type="molecule type" value="Genomic_DNA"/>
</dbReference>
<keyword evidence="1" id="KW-0472">Membrane</keyword>
<evidence type="ECO:0000256" key="1">
    <source>
        <dbReference type="SAM" id="Phobius"/>
    </source>
</evidence>
<dbReference type="Proteomes" id="UP000630660">
    <property type="component" value="Unassembled WGS sequence"/>
</dbReference>
<feature type="transmembrane region" description="Helical" evidence="1">
    <location>
        <begin position="6"/>
        <end position="29"/>
    </location>
</feature>
<reference evidence="2" key="1">
    <citation type="submission" date="2019-11" db="EMBL/GenBank/DDBJ databases">
        <title>Microbial mats filling the niche in hypersaline microbial mats.</title>
        <authorList>
            <person name="Wong H.L."/>
            <person name="Macleod F.I."/>
            <person name="White R.A. III"/>
            <person name="Burns B.P."/>
        </authorList>
    </citation>
    <scope>NUCLEOTIDE SEQUENCE</scope>
    <source>
        <strain evidence="2">Bin_327</strain>
    </source>
</reference>
<name>A0A9D5QBW2_UNCW3</name>